<protein>
    <recommendedName>
        <fullName evidence="3">Reverse transcriptase domain-containing protein</fullName>
    </recommendedName>
</protein>
<dbReference type="EMBL" id="MLFT02000013">
    <property type="protein sequence ID" value="PHT30812.1"/>
    <property type="molecule type" value="Genomic_DNA"/>
</dbReference>
<evidence type="ECO:0000313" key="2">
    <source>
        <dbReference type="Proteomes" id="UP000224567"/>
    </source>
</evidence>
<evidence type="ECO:0008006" key="3">
    <source>
        <dbReference type="Google" id="ProtNLM"/>
    </source>
</evidence>
<dbReference type="SUPFAM" id="SSF56672">
    <property type="entry name" value="DNA/RNA polymerases"/>
    <property type="match status" value="1"/>
</dbReference>
<comment type="caution">
    <text evidence="1">The sequence shown here is derived from an EMBL/GenBank/DDBJ whole genome shotgun (WGS) entry which is preliminary data.</text>
</comment>
<dbReference type="Gene3D" id="3.10.10.10">
    <property type="entry name" value="HIV Type 1 Reverse Transcriptase, subunit A, domain 1"/>
    <property type="match status" value="1"/>
</dbReference>
<proteinExistence type="predicted"/>
<dbReference type="InterPro" id="IPR043502">
    <property type="entry name" value="DNA/RNA_pol_sf"/>
</dbReference>
<accession>A0A2G2VCU2</accession>
<sequence>MIQLEENCTPTIDHQRHINPPIQEVVKKEIIKWLDAGIVYPISDSTWVRPVQRVPKKGGMTIVANEKNEIIPLKPITGWRVCMDYRKLNSWTLKDHFPMPFMDQMLDLLAGKG</sequence>
<reference evidence="2" key="2">
    <citation type="journal article" date="2017" name="J. Anim. Genet.">
        <title>Multiple reference genome sequences of hot pepper reveal the massive evolution of plant disease resistance genes by retroduplication.</title>
        <authorList>
            <person name="Kim S."/>
            <person name="Park J."/>
            <person name="Yeom S.-I."/>
            <person name="Kim Y.-M."/>
            <person name="Seo E."/>
            <person name="Kim K.-T."/>
            <person name="Kim M.-S."/>
            <person name="Lee J.M."/>
            <person name="Cheong K."/>
            <person name="Shin H.-S."/>
            <person name="Kim S.-B."/>
            <person name="Han K."/>
            <person name="Lee J."/>
            <person name="Park M."/>
            <person name="Lee H.-A."/>
            <person name="Lee H.-Y."/>
            <person name="Lee Y."/>
            <person name="Oh S."/>
            <person name="Lee J.H."/>
            <person name="Choi E."/>
            <person name="Choi E."/>
            <person name="Lee S.E."/>
            <person name="Jeon J."/>
            <person name="Kim H."/>
            <person name="Choi G."/>
            <person name="Song H."/>
            <person name="Lee J."/>
            <person name="Lee S.-C."/>
            <person name="Kwon J.-K."/>
            <person name="Lee H.-Y."/>
            <person name="Koo N."/>
            <person name="Hong Y."/>
            <person name="Kim R.W."/>
            <person name="Kang W.-H."/>
            <person name="Huh J.H."/>
            <person name="Kang B.-C."/>
            <person name="Yang T.-J."/>
            <person name="Lee Y.-H."/>
            <person name="Bennetzen J.L."/>
            <person name="Choi D."/>
        </authorList>
    </citation>
    <scope>NUCLEOTIDE SEQUENCE [LARGE SCALE GENOMIC DNA]</scope>
    <source>
        <strain evidence="2">cv. PBC81</strain>
    </source>
</reference>
<dbReference type="OrthoDB" id="1738562at2759"/>
<dbReference type="InterPro" id="IPR053134">
    <property type="entry name" value="RNA-dir_DNA_polymerase"/>
</dbReference>
<dbReference type="STRING" id="33114.A0A2G2VCU2"/>
<gene>
    <name evidence="1" type="ORF">CQW23_29593</name>
</gene>
<dbReference type="Proteomes" id="UP000224567">
    <property type="component" value="Unassembled WGS sequence"/>
</dbReference>
<evidence type="ECO:0000313" key="1">
    <source>
        <dbReference type="EMBL" id="PHT30812.1"/>
    </source>
</evidence>
<name>A0A2G2VCU2_CAPBA</name>
<dbReference type="AlphaFoldDB" id="A0A2G2VCU2"/>
<reference evidence="1 2" key="1">
    <citation type="journal article" date="2017" name="Genome Biol.">
        <title>New reference genome sequences of hot pepper reveal the massive evolution of plant disease-resistance genes by retroduplication.</title>
        <authorList>
            <person name="Kim S."/>
            <person name="Park J."/>
            <person name="Yeom S.I."/>
            <person name="Kim Y.M."/>
            <person name="Seo E."/>
            <person name="Kim K.T."/>
            <person name="Kim M.S."/>
            <person name="Lee J.M."/>
            <person name="Cheong K."/>
            <person name="Shin H.S."/>
            <person name="Kim S.B."/>
            <person name="Han K."/>
            <person name="Lee J."/>
            <person name="Park M."/>
            <person name="Lee H.A."/>
            <person name="Lee H.Y."/>
            <person name="Lee Y."/>
            <person name="Oh S."/>
            <person name="Lee J.H."/>
            <person name="Choi E."/>
            <person name="Choi E."/>
            <person name="Lee S.E."/>
            <person name="Jeon J."/>
            <person name="Kim H."/>
            <person name="Choi G."/>
            <person name="Song H."/>
            <person name="Lee J."/>
            <person name="Lee S.C."/>
            <person name="Kwon J.K."/>
            <person name="Lee H.Y."/>
            <person name="Koo N."/>
            <person name="Hong Y."/>
            <person name="Kim R.W."/>
            <person name="Kang W.H."/>
            <person name="Huh J.H."/>
            <person name="Kang B.C."/>
            <person name="Yang T.J."/>
            <person name="Lee Y.H."/>
            <person name="Bennetzen J.L."/>
            <person name="Choi D."/>
        </authorList>
    </citation>
    <scope>NUCLEOTIDE SEQUENCE [LARGE SCALE GENOMIC DNA]</scope>
    <source>
        <strain evidence="2">cv. PBC81</strain>
    </source>
</reference>
<organism evidence="1 2">
    <name type="scientific">Capsicum baccatum</name>
    <name type="common">Peruvian pepper</name>
    <dbReference type="NCBI Taxonomy" id="33114"/>
    <lineage>
        <taxon>Eukaryota</taxon>
        <taxon>Viridiplantae</taxon>
        <taxon>Streptophyta</taxon>
        <taxon>Embryophyta</taxon>
        <taxon>Tracheophyta</taxon>
        <taxon>Spermatophyta</taxon>
        <taxon>Magnoliopsida</taxon>
        <taxon>eudicotyledons</taxon>
        <taxon>Gunneridae</taxon>
        <taxon>Pentapetalae</taxon>
        <taxon>asterids</taxon>
        <taxon>lamiids</taxon>
        <taxon>Solanales</taxon>
        <taxon>Solanaceae</taxon>
        <taxon>Solanoideae</taxon>
        <taxon>Capsiceae</taxon>
        <taxon>Capsicum</taxon>
    </lineage>
</organism>
<dbReference type="PANTHER" id="PTHR24559:SF444">
    <property type="entry name" value="REVERSE TRANSCRIPTASE DOMAIN-CONTAINING PROTEIN"/>
    <property type="match status" value="1"/>
</dbReference>
<dbReference type="PANTHER" id="PTHR24559">
    <property type="entry name" value="TRANSPOSON TY3-I GAG-POL POLYPROTEIN"/>
    <property type="match status" value="1"/>
</dbReference>
<keyword evidence="2" id="KW-1185">Reference proteome</keyword>